<reference evidence="7 8" key="1">
    <citation type="journal article" date="2023" name="Life. Sci Alliance">
        <title>Evolutionary insights into 3D genome organization and epigenetic landscape of Vigna mungo.</title>
        <authorList>
            <person name="Junaid A."/>
            <person name="Singh B."/>
            <person name="Bhatia S."/>
        </authorList>
    </citation>
    <scope>NUCLEOTIDE SEQUENCE [LARGE SCALE GENOMIC DNA]</scope>
    <source>
        <strain evidence="7">Urdbean</strain>
    </source>
</reference>
<feature type="region of interest" description="Disordered" evidence="5">
    <location>
        <begin position="420"/>
        <end position="512"/>
    </location>
</feature>
<evidence type="ECO:0000256" key="1">
    <source>
        <dbReference type="ARBA" id="ARBA00001946"/>
    </source>
</evidence>
<evidence type="ECO:0000256" key="4">
    <source>
        <dbReference type="ARBA" id="ARBA00022801"/>
    </source>
</evidence>
<comment type="similarity">
    <text evidence="2">Belongs to the lipin family.</text>
</comment>
<organism evidence="7 8">
    <name type="scientific">Vigna mungo</name>
    <name type="common">Black gram</name>
    <name type="synonym">Phaseolus mungo</name>
    <dbReference type="NCBI Taxonomy" id="3915"/>
    <lineage>
        <taxon>Eukaryota</taxon>
        <taxon>Viridiplantae</taxon>
        <taxon>Streptophyta</taxon>
        <taxon>Embryophyta</taxon>
        <taxon>Tracheophyta</taxon>
        <taxon>Spermatophyta</taxon>
        <taxon>Magnoliopsida</taxon>
        <taxon>eudicotyledons</taxon>
        <taxon>Gunneridae</taxon>
        <taxon>Pentapetalae</taxon>
        <taxon>rosids</taxon>
        <taxon>fabids</taxon>
        <taxon>Fabales</taxon>
        <taxon>Fabaceae</taxon>
        <taxon>Papilionoideae</taxon>
        <taxon>50 kb inversion clade</taxon>
        <taxon>NPAAA clade</taxon>
        <taxon>indigoferoid/millettioid clade</taxon>
        <taxon>Phaseoleae</taxon>
        <taxon>Vigna</taxon>
    </lineage>
</organism>
<dbReference type="PANTHER" id="PTHR12181">
    <property type="entry name" value="LIPIN"/>
    <property type="match status" value="1"/>
</dbReference>
<evidence type="ECO:0000256" key="2">
    <source>
        <dbReference type="ARBA" id="ARBA00005476"/>
    </source>
</evidence>
<keyword evidence="8" id="KW-1185">Reference proteome</keyword>
<dbReference type="AlphaFoldDB" id="A0AAQ3NBM0"/>
<feature type="compositionally biased region" description="Basic and acidic residues" evidence="5">
    <location>
        <begin position="420"/>
        <end position="432"/>
    </location>
</feature>
<dbReference type="Pfam" id="PF08235">
    <property type="entry name" value="LNS2"/>
    <property type="match status" value="1"/>
</dbReference>
<evidence type="ECO:0000313" key="7">
    <source>
        <dbReference type="EMBL" id="WVZ06740.1"/>
    </source>
</evidence>
<dbReference type="InterPro" id="IPR031703">
    <property type="entry name" value="Lipin_mid"/>
</dbReference>
<feature type="compositionally biased region" description="Basic and acidic residues" evidence="5">
    <location>
        <begin position="474"/>
        <end position="497"/>
    </location>
</feature>
<dbReference type="EMBL" id="CP144695">
    <property type="protein sequence ID" value="WVZ06740.1"/>
    <property type="molecule type" value="Genomic_DNA"/>
</dbReference>
<gene>
    <name evidence="7" type="ORF">V8G54_020086</name>
</gene>
<dbReference type="SMART" id="SM00775">
    <property type="entry name" value="LNS2"/>
    <property type="match status" value="1"/>
</dbReference>
<dbReference type="Pfam" id="PF04571">
    <property type="entry name" value="Lipin_N"/>
    <property type="match status" value="1"/>
</dbReference>
<protein>
    <recommendedName>
        <fullName evidence="3">phosphatidate phosphatase</fullName>
        <ecNumber evidence="3">3.1.3.4</ecNumber>
    </recommendedName>
</protein>
<feature type="region of interest" description="Disordered" evidence="5">
    <location>
        <begin position="658"/>
        <end position="688"/>
    </location>
</feature>
<comment type="cofactor">
    <cofactor evidence="1">
        <name>Mg(2+)</name>
        <dbReference type="ChEBI" id="CHEBI:18420"/>
    </cofactor>
</comment>
<dbReference type="PANTHER" id="PTHR12181:SF59">
    <property type="entry name" value="PHOSPHATIDATE PHOSPHATASE PAH1"/>
    <property type="match status" value="1"/>
</dbReference>
<dbReference type="InterPro" id="IPR031315">
    <property type="entry name" value="LNS2/PITP"/>
</dbReference>
<dbReference type="Pfam" id="PF16876">
    <property type="entry name" value="Lipin_mid"/>
    <property type="match status" value="1"/>
</dbReference>
<proteinExistence type="inferred from homology"/>
<sequence length="990" mass="110012">MNVVGKVGSLITQGVYSVATPFHPFGGAVDVIVVQQQDGTFRCTPWYVRFGKFQGVLKGAEKVVRINVNGVESHFHMYLDNSGEAYFVKEVDDDGGDNGIKSNATAGNSECSQEDCGVEIDDKNNSYLSIDGRVRHRFDHSISDSGVRYLTGEGHSSVLSQLQRAESDVDRRFYEFPDDQSSFEGSLDVSEYDSTRYENLDVDNFMDSQGSHPEVVLVSVDGHVLTALISESEQNEDNVQLKNPQFHLGPGEGTDFYEGNGELISDENAWTADYVSPLDASSSYDTKVGDDTSGLLLEAKGQGEINCHTEETLVIKNQENNLLQTDSEEAVSCMKRESVFKSCLELREFTQQAGNDDLQDVDSSLGVQNSAEESNANISITDENKDENIQVDIQDVDSSLEVRNIAENFIANGSITDENKQENIDQCRKSDRLSPLSVPSSFDDHSSPELEVEAQVVDRDASVKVDNGSGSHSGTKDVIECNDERVGESVSNDHVDDSEQTPALEDGNKKSELTEPQIVTSIDEDQCHSALRFEASLCGHELKAGMGLVAAAEVFEAHRISVEEFRSSASSIIKNENLVLKFRERYLRWEKAAPLVLGKTVFGLDLPVDPKDTIPVRQDDTVKATNEVSGPASSGRRWRLWPIPFRRVKTIEHTDSESNEDVFVDSESDWQTSTVEPSPTSARHESPRKQFVRTNVPSNEMIASLNLKDGQNLVTFSFSSRVLGKQQVDAHIYLWKWNARIVISDVDGTITKSDVLGQVMPLVGRDWTQSGVARLFSAIKENGYQLLFLSARAIVQAYLTRNFLVNLKQDGKNLPNGPVVISPDGLFPSLYREDLLLLSNHQSELDNKRAPHEFKIACLEDIKRLFPSDYNPFYAGFGNRDTDELSYRKIGIPKGKIFIINPKGEVATSHRIDSKSYTSLHTLVNDMFPPTSLVEQVIKESPKRVAFQLLTLLKLDGESRENRKLVKDKAIAFELCFVAHSLFFETNALG</sequence>
<dbReference type="InterPro" id="IPR036412">
    <property type="entry name" value="HAD-like_sf"/>
</dbReference>
<keyword evidence="4" id="KW-0378">Hydrolase</keyword>
<evidence type="ECO:0000256" key="5">
    <source>
        <dbReference type="SAM" id="MobiDB-lite"/>
    </source>
</evidence>
<accession>A0AAQ3NBM0</accession>
<name>A0AAQ3NBM0_VIGMU</name>
<dbReference type="EC" id="3.1.3.4" evidence="3"/>
<evidence type="ECO:0000256" key="3">
    <source>
        <dbReference type="ARBA" id="ARBA00012638"/>
    </source>
</evidence>
<dbReference type="InterPro" id="IPR007651">
    <property type="entry name" value="Lipin_N"/>
</dbReference>
<evidence type="ECO:0000259" key="6">
    <source>
        <dbReference type="SMART" id="SM00775"/>
    </source>
</evidence>
<dbReference type="InterPro" id="IPR026058">
    <property type="entry name" value="LIPIN"/>
</dbReference>
<feature type="compositionally biased region" description="Acidic residues" evidence="5">
    <location>
        <begin position="658"/>
        <end position="668"/>
    </location>
</feature>
<dbReference type="InterPro" id="IPR013209">
    <property type="entry name" value="LNS2"/>
</dbReference>
<feature type="domain" description="LNS2/PITP" evidence="6">
    <location>
        <begin position="741"/>
        <end position="909"/>
    </location>
</feature>
<dbReference type="SUPFAM" id="SSF56784">
    <property type="entry name" value="HAD-like"/>
    <property type="match status" value="1"/>
</dbReference>
<dbReference type="GO" id="GO:0008195">
    <property type="term" value="F:phosphatidate phosphatase activity"/>
    <property type="evidence" value="ECO:0007669"/>
    <property type="project" value="UniProtKB-EC"/>
</dbReference>
<dbReference type="Proteomes" id="UP001374535">
    <property type="component" value="Chromosome 6"/>
</dbReference>
<feature type="compositionally biased region" description="Polar residues" evidence="5">
    <location>
        <begin position="669"/>
        <end position="681"/>
    </location>
</feature>
<evidence type="ECO:0000313" key="8">
    <source>
        <dbReference type="Proteomes" id="UP001374535"/>
    </source>
</evidence>